<keyword evidence="4" id="KW-1185">Reference proteome</keyword>
<dbReference type="Proteomes" id="UP001165083">
    <property type="component" value="Unassembled WGS sequence"/>
</dbReference>
<evidence type="ECO:0000256" key="2">
    <source>
        <dbReference type="SAM" id="Phobius"/>
    </source>
</evidence>
<keyword evidence="2" id="KW-0472">Membrane</keyword>
<evidence type="ECO:0000313" key="3">
    <source>
        <dbReference type="EMBL" id="GMF23489.1"/>
    </source>
</evidence>
<organism evidence="3 4">
    <name type="scientific">Phytophthora lilii</name>
    <dbReference type="NCBI Taxonomy" id="2077276"/>
    <lineage>
        <taxon>Eukaryota</taxon>
        <taxon>Sar</taxon>
        <taxon>Stramenopiles</taxon>
        <taxon>Oomycota</taxon>
        <taxon>Peronosporomycetes</taxon>
        <taxon>Peronosporales</taxon>
        <taxon>Peronosporaceae</taxon>
        <taxon>Phytophthora</taxon>
    </lineage>
</organism>
<feature type="region of interest" description="Disordered" evidence="1">
    <location>
        <begin position="1"/>
        <end position="26"/>
    </location>
</feature>
<keyword evidence="2" id="KW-0812">Transmembrane</keyword>
<comment type="caution">
    <text evidence="3">The sequence shown here is derived from an EMBL/GenBank/DDBJ whole genome shotgun (WGS) entry which is preliminary data.</text>
</comment>
<reference evidence="3" key="1">
    <citation type="submission" date="2023-04" db="EMBL/GenBank/DDBJ databases">
        <title>Phytophthora lilii NBRC 32176.</title>
        <authorList>
            <person name="Ichikawa N."/>
            <person name="Sato H."/>
            <person name="Tonouchi N."/>
        </authorList>
    </citation>
    <scope>NUCLEOTIDE SEQUENCE</scope>
    <source>
        <strain evidence="3">NBRC 32176</strain>
    </source>
</reference>
<proteinExistence type="predicted"/>
<protein>
    <submittedName>
        <fullName evidence="3">Unnamed protein product</fullName>
    </submittedName>
</protein>
<evidence type="ECO:0000256" key="1">
    <source>
        <dbReference type="SAM" id="MobiDB-lite"/>
    </source>
</evidence>
<accession>A0A9W6WZ20</accession>
<feature type="region of interest" description="Disordered" evidence="1">
    <location>
        <begin position="460"/>
        <end position="493"/>
    </location>
</feature>
<dbReference type="EMBL" id="BSXW01000477">
    <property type="protein sequence ID" value="GMF23489.1"/>
    <property type="molecule type" value="Genomic_DNA"/>
</dbReference>
<name>A0A9W6WZ20_9STRA</name>
<dbReference type="AlphaFoldDB" id="A0A9W6WZ20"/>
<feature type="transmembrane region" description="Helical" evidence="2">
    <location>
        <begin position="300"/>
        <end position="320"/>
    </location>
</feature>
<keyword evidence="2" id="KW-1133">Transmembrane helix</keyword>
<sequence>MQIRSSALSFRSSGSSGSSRGVGAAASRRRGAATLEMLEISGWSRFPGLSAHRHGPALKWFRVDGDYPSTPSSSSVHRSTRASGERLTSTIRLLFQEVLMLAANGQGCHIHLALSNTVVYHSSCVAMDGARSVAVAPQPAVQDGSDIPRQHSSVSETYEELRWPHEFQMRAAVGQRGSSLLRNVREFAVIAPLSLDIWMSIATNFLSASDGSVPGHTSHTIAGGPTDRVDAIEAGGRRRYRKLCFWCRHALTIATTVMCAEAQAWIPEISLTTKKAATISLVSAVLHMMAQLAIAELWAFPIPFFAVLGTPLLLIILAVVTRNGRAQRTPSFLTASSAGGSPELLSTLVLTTLKLLRVPGQLDPAELREIRLLSGMQHKLSDANCALLQSLAARCVYNNDRRISQAISMGQMKSRHASAAIEGRVLSASHFAVQPPPPSRLAQRIRAALRAIPTQTIGSGIGSGLGSFPSFRSSSRDKSNSKTDSGTDSLSRLPSVPGIAKLVKASSRWISERTASPKKLPPLEIAMLDPDTPQLSCVR</sequence>
<evidence type="ECO:0000313" key="4">
    <source>
        <dbReference type="Proteomes" id="UP001165083"/>
    </source>
</evidence>
<gene>
    <name evidence="3" type="ORF">Plil01_000949100</name>
</gene>